<dbReference type="PIRSF" id="PIRSF037225">
    <property type="entry name" value="UCP037225"/>
    <property type="match status" value="1"/>
</dbReference>
<dbReference type="AlphaFoldDB" id="A0A1T5JX07"/>
<evidence type="ECO:0000313" key="2">
    <source>
        <dbReference type="Proteomes" id="UP000190341"/>
    </source>
</evidence>
<organism evidence="1 2">
    <name type="scientific">Pseudoxanthomonas indica</name>
    <dbReference type="NCBI Taxonomy" id="428993"/>
    <lineage>
        <taxon>Bacteria</taxon>
        <taxon>Pseudomonadati</taxon>
        <taxon>Pseudomonadota</taxon>
        <taxon>Gammaproteobacteria</taxon>
        <taxon>Lysobacterales</taxon>
        <taxon>Lysobacteraceae</taxon>
        <taxon>Pseudoxanthomonas</taxon>
    </lineage>
</organism>
<dbReference type="EMBL" id="FUZV01000001">
    <property type="protein sequence ID" value="SKC55926.1"/>
    <property type="molecule type" value="Genomic_DNA"/>
</dbReference>
<accession>A0A1T5JX07</accession>
<name>A0A1T5JX07_9GAMM</name>
<protein>
    <submittedName>
        <fullName evidence="1">Cysteine-rich CPXCG</fullName>
    </submittedName>
</protein>
<dbReference type="OrthoDB" id="9814566at2"/>
<dbReference type="RefSeq" id="WP_079723487.1">
    <property type="nucleotide sequence ID" value="NZ_BMCL01000002.1"/>
</dbReference>
<evidence type="ECO:0000313" key="1">
    <source>
        <dbReference type="EMBL" id="SKC55926.1"/>
    </source>
</evidence>
<gene>
    <name evidence="1" type="ORF">SAMN06296058_1158</name>
</gene>
<dbReference type="InterPro" id="IPR017143">
    <property type="entry name" value="UCP037225"/>
</dbReference>
<dbReference type="Proteomes" id="UP000190341">
    <property type="component" value="Unassembled WGS sequence"/>
</dbReference>
<reference evidence="1 2" key="1">
    <citation type="submission" date="2017-02" db="EMBL/GenBank/DDBJ databases">
        <authorList>
            <person name="Peterson S.W."/>
        </authorList>
    </citation>
    <scope>NUCLEOTIDE SEQUENCE [LARGE SCALE GENOMIC DNA]</scope>
    <source>
        <strain evidence="1 2">P15</strain>
    </source>
</reference>
<keyword evidence="2" id="KW-1185">Reference proteome</keyword>
<dbReference type="Pfam" id="PF14255">
    <property type="entry name" value="Zn_ribbon_21"/>
    <property type="match status" value="1"/>
</dbReference>
<dbReference type="STRING" id="428993.SAMN06296058_1158"/>
<sequence length="64" mass="7106">MPQLPSADIECPYCGEVITVFVDDSAGEQDYIEDCQVCCKPIQIRVRLDEDGMPEVQARGQDDA</sequence>
<dbReference type="InterPro" id="IPR025990">
    <property type="entry name" value="zinc_ribbon_bacterial"/>
</dbReference>
<proteinExistence type="predicted"/>